<evidence type="ECO:0000313" key="8">
    <source>
        <dbReference type="Proteomes" id="UP001217754"/>
    </source>
</evidence>
<dbReference type="EMBL" id="CP119961">
    <property type="protein sequence ID" value="WFD39460.1"/>
    <property type="molecule type" value="Genomic_DNA"/>
</dbReference>
<feature type="transmembrane region" description="Helical" evidence="6">
    <location>
        <begin position="70"/>
        <end position="93"/>
    </location>
</feature>
<evidence type="ECO:0000256" key="4">
    <source>
        <dbReference type="ARBA" id="ARBA00022989"/>
    </source>
</evidence>
<evidence type="ECO:0000256" key="1">
    <source>
        <dbReference type="ARBA" id="ARBA00004141"/>
    </source>
</evidence>
<name>A0AAF0EYR8_9BASI</name>
<dbReference type="AlphaFoldDB" id="A0AAF0EYR8"/>
<keyword evidence="4 6" id="KW-1133">Transmembrane helix</keyword>
<evidence type="ECO:0000256" key="5">
    <source>
        <dbReference type="ARBA" id="ARBA00023136"/>
    </source>
</evidence>
<dbReference type="GeneID" id="85226088"/>
<proteinExistence type="inferred from homology"/>
<evidence type="ECO:0000256" key="2">
    <source>
        <dbReference type="ARBA" id="ARBA00009825"/>
    </source>
</evidence>
<organism evidence="7 8">
    <name type="scientific">Malassezia japonica</name>
    <dbReference type="NCBI Taxonomy" id="223818"/>
    <lineage>
        <taxon>Eukaryota</taxon>
        <taxon>Fungi</taxon>
        <taxon>Dikarya</taxon>
        <taxon>Basidiomycota</taxon>
        <taxon>Ustilaginomycotina</taxon>
        <taxon>Malasseziomycetes</taxon>
        <taxon>Malasseziales</taxon>
        <taxon>Malasseziaceae</taxon>
        <taxon>Malassezia</taxon>
    </lineage>
</organism>
<keyword evidence="3 6" id="KW-0812">Transmembrane</keyword>
<dbReference type="InterPro" id="IPR007915">
    <property type="entry name" value="TMEM258/Ost5"/>
</dbReference>
<dbReference type="Proteomes" id="UP001217754">
    <property type="component" value="Chromosome 4"/>
</dbReference>
<dbReference type="GO" id="GO:0008250">
    <property type="term" value="C:oligosaccharyltransferase complex"/>
    <property type="evidence" value="ECO:0007669"/>
    <property type="project" value="UniProtKB-UniRule"/>
</dbReference>
<feature type="transmembrane region" description="Helical" evidence="6">
    <location>
        <begin position="37"/>
        <end position="58"/>
    </location>
</feature>
<comment type="function">
    <text evidence="6">Subunit of the oligosaccharyl transferase (OST) complex that catalyzes the initial transfer of a defined glycan (Glc(3)Man(9)GlcNAc(2) in eukaryotes) from the lipid carrier dolichol-pyrophosphate to an asparagine residue within an Asn-X-Ser/Thr consensus motif in nascent polypeptide chains, the first step in protein N-glycosylation. N-glycosylation occurs cotranslationally and the complex associates with the Sec61 complex at the channel-forming translocon complex that mediates protein translocation across the endoplasmic reticulum (ER). All subunits are required for a maximal enzyme activity.</text>
</comment>
<dbReference type="Pfam" id="PF05251">
    <property type="entry name" value="Ost5"/>
    <property type="match status" value="1"/>
</dbReference>
<keyword evidence="8" id="KW-1185">Reference proteome</keyword>
<comment type="subcellular location">
    <subcellularLocation>
        <location evidence="1 6">Membrane</location>
        <topology evidence="1 6">Multi-pass membrane protein</topology>
    </subcellularLocation>
</comment>
<comment type="subunit">
    <text evidence="6">Component of the oligosaccharyltransferase (OST) complex.</text>
</comment>
<sequence>MAADLSAYQAVQVSAIKLIQDAFRSAPDLRPLVPVDAMAPIAAVCLGMAFVLAFYFTMLPGGKLSLSKNVVGLVGSLFAGAGVVALFNAVGVYV</sequence>
<protein>
    <recommendedName>
        <fullName evidence="6">Dolichyl-diphosphooligosaccharide-protein glycosyltransferase subunit OST5</fullName>
    </recommendedName>
</protein>
<reference evidence="7" key="1">
    <citation type="submission" date="2023-03" db="EMBL/GenBank/DDBJ databases">
        <title>Mating type loci evolution in Malassezia.</title>
        <authorList>
            <person name="Coelho M.A."/>
        </authorList>
    </citation>
    <scope>NUCLEOTIDE SEQUENCE</scope>
    <source>
        <strain evidence="7">CBS 9431</strain>
    </source>
</reference>
<dbReference type="GO" id="GO:0006487">
    <property type="term" value="P:protein N-linked glycosylation"/>
    <property type="evidence" value="ECO:0007669"/>
    <property type="project" value="UniProtKB-UniRule"/>
</dbReference>
<accession>A0AAF0EYR8</accession>
<gene>
    <name evidence="7" type="ORF">MJAP1_002437</name>
</gene>
<comment type="similarity">
    <text evidence="2 6">Belongs to the OST5 family.</text>
</comment>
<dbReference type="RefSeq" id="XP_060122357.1">
    <property type="nucleotide sequence ID" value="XM_060266374.1"/>
</dbReference>
<evidence type="ECO:0000256" key="6">
    <source>
        <dbReference type="RuleBase" id="RU367008"/>
    </source>
</evidence>
<keyword evidence="5 6" id="KW-0472">Membrane</keyword>
<evidence type="ECO:0000256" key="3">
    <source>
        <dbReference type="ARBA" id="ARBA00022692"/>
    </source>
</evidence>
<evidence type="ECO:0000313" key="7">
    <source>
        <dbReference type="EMBL" id="WFD39460.1"/>
    </source>
</evidence>